<dbReference type="Proteomes" id="UP000297475">
    <property type="component" value="Unassembled WGS sequence"/>
</dbReference>
<feature type="region of interest" description="Interaction with substrate tRNA" evidence="10">
    <location>
        <begin position="27"/>
        <end position="30"/>
    </location>
</feature>
<dbReference type="Pfam" id="PF01715">
    <property type="entry name" value="IPPT"/>
    <property type="match status" value="1"/>
</dbReference>
<keyword evidence="5 10" id="KW-0819">tRNA processing</keyword>
<evidence type="ECO:0000256" key="10">
    <source>
        <dbReference type="HAMAP-Rule" id="MF_00185"/>
    </source>
</evidence>
<accession>A0A4Z0WI49</accession>
<dbReference type="AlphaFoldDB" id="A0A4Z0WI49"/>
<evidence type="ECO:0000256" key="11">
    <source>
        <dbReference type="RuleBase" id="RU003783"/>
    </source>
</evidence>
<dbReference type="HAMAP" id="MF_00185">
    <property type="entry name" value="IPP_trans"/>
    <property type="match status" value="1"/>
</dbReference>
<comment type="caution">
    <text evidence="14">The sequence shown here is derived from an EMBL/GenBank/DDBJ whole genome shotgun (WGS) entry which is preliminary data.</text>
</comment>
<evidence type="ECO:0000256" key="3">
    <source>
        <dbReference type="ARBA" id="ARBA00005842"/>
    </source>
</evidence>
<dbReference type="GO" id="GO:0052381">
    <property type="term" value="F:tRNA dimethylallyltransferase activity"/>
    <property type="evidence" value="ECO:0007669"/>
    <property type="project" value="UniProtKB-UniRule"/>
</dbReference>
<dbReference type="Gene3D" id="1.10.20.140">
    <property type="match status" value="1"/>
</dbReference>
<comment type="similarity">
    <text evidence="3 10 13">Belongs to the IPP transferase family.</text>
</comment>
<evidence type="ECO:0000256" key="6">
    <source>
        <dbReference type="ARBA" id="ARBA00022741"/>
    </source>
</evidence>
<comment type="function">
    <text evidence="2 10 12">Catalyzes the transfer of a dimethylallyl group onto the adenine at position 37 in tRNAs that read codons beginning with uridine, leading to the formation of N6-(dimethylallyl)adenosine (i(6)A).</text>
</comment>
<feature type="region of interest" description="Interaction with substrate tRNA" evidence="10">
    <location>
        <begin position="241"/>
        <end position="246"/>
    </location>
</feature>
<evidence type="ECO:0000256" key="12">
    <source>
        <dbReference type="RuleBase" id="RU003784"/>
    </source>
</evidence>
<dbReference type="EMBL" id="SRMF01000002">
    <property type="protein sequence ID" value="TGG94310.1"/>
    <property type="molecule type" value="Genomic_DNA"/>
</dbReference>
<evidence type="ECO:0000256" key="7">
    <source>
        <dbReference type="ARBA" id="ARBA00022840"/>
    </source>
</evidence>
<dbReference type="InterPro" id="IPR018022">
    <property type="entry name" value="IPT"/>
</dbReference>
<protein>
    <recommendedName>
        <fullName evidence="10">tRNA dimethylallyltransferase</fullName>
        <ecNumber evidence="10">2.5.1.75</ecNumber>
    </recommendedName>
    <alternativeName>
        <fullName evidence="10">Dimethylallyl diphosphate:tRNA dimethylallyltransferase</fullName>
        <shortName evidence="10">DMAPP:tRNA dimethylallyltransferase</shortName>
        <shortName evidence="10">DMATase</shortName>
    </alternativeName>
    <alternativeName>
        <fullName evidence="10">Isopentenyl-diphosphate:tRNA isopentenyltransferase</fullName>
        <shortName evidence="10">IPP transferase</shortName>
        <shortName evidence="10">IPPT</shortName>
        <shortName evidence="10">IPTase</shortName>
    </alternativeName>
</protein>
<comment type="catalytic activity">
    <reaction evidence="9 10 11">
        <text>adenosine(37) in tRNA + dimethylallyl diphosphate = N(6)-dimethylallyladenosine(37) in tRNA + diphosphate</text>
        <dbReference type="Rhea" id="RHEA:26482"/>
        <dbReference type="Rhea" id="RHEA-COMP:10162"/>
        <dbReference type="Rhea" id="RHEA-COMP:10375"/>
        <dbReference type="ChEBI" id="CHEBI:33019"/>
        <dbReference type="ChEBI" id="CHEBI:57623"/>
        <dbReference type="ChEBI" id="CHEBI:74411"/>
        <dbReference type="ChEBI" id="CHEBI:74415"/>
        <dbReference type="EC" id="2.5.1.75"/>
    </reaction>
</comment>
<organism evidence="14 15">
    <name type="scientific">Natronospirillum operosum</name>
    <dbReference type="NCBI Taxonomy" id="2759953"/>
    <lineage>
        <taxon>Bacteria</taxon>
        <taxon>Pseudomonadati</taxon>
        <taxon>Pseudomonadota</taxon>
        <taxon>Gammaproteobacteria</taxon>
        <taxon>Oceanospirillales</taxon>
        <taxon>Natronospirillaceae</taxon>
        <taxon>Natronospirillum</taxon>
    </lineage>
</organism>
<feature type="site" description="Interaction with substrate tRNA" evidence="10">
    <location>
        <position position="93"/>
    </location>
</feature>
<evidence type="ECO:0000256" key="1">
    <source>
        <dbReference type="ARBA" id="ARBA00001946"/>
    </source>
</evidence>
<evidence type="ECO:0000256" key="5">
    <source>
        <dbReference type="ARBA" id="ARBA00022694"/>
    </source>
</evidence>
<dbReference type="InterPro" id="IPR039657">
    <property type="entry name" value="Dimethylallyltransferase"/>
</dbReference>
<sequence length="306" mass="34077">MGPTAAGKTALGVEIAQALNGEVISVDSALIYRGMDIGTAKPTRAEQAGIPHHLLDILDPAERYSAQDFRQDALALIDDIRGRGKTPVLVGGTMLYFRVLLAPMARLPAADPEVRAELGRQAATSGLKALHAELAAVDPQAAVAIHPHNRQRLIRALEVYRLTGQPLTRLWQNDTPLPPAGEVAPDFPAPVRQLAVSPLQRADLHQRIEQRFDQMLAAGFEHEVRVLYERGDLTVDHPSVRCVGYRQMWDWLAGELDWDSMRERGIVVTRQLAKRQLTWLRGWRNLQHFDTLAPDLTERVLTSLRS</sequence>
<evidence type="ECO:0000313" key="14">
    <source>
        <dbReference type="EMBL" id="TGG94310.1"/>
    </source>
</evidence>
<dbReference type="FunFam" id="1.10.20.140:FF:000001">
    <property type="entry name" value="tRNA dimethylallyltransferase"/>
    <property type="match status" value="1"/>
</dbReference>
<dbReference type="GO" id="GO:0006400">
    <property type="term" value="P:tRNA modification"/>
    <property type="evidence" value="ECO:0007669"/>
    <property type="project" value="TreeGrafter"/>
</dbReference>
<evidence type="ECO:0000256" key="8">
    <source>
        <dbReference type="ARBA" id="ARBA00022842"/>
    </source>
</evidence>
<reference evidence="14 15" key="1">
    <citation type="submission" date="2019-04" db="EMBL/GenBank/DDBJ databases">
        <title>Natronospirillum operosus gen. nov., sp. nov., a haloalkaliphilic satellite isolated from decaying biomass of laboratory culture of cyanobacterium Geitlerinema sp. and proposal of Natronospirillaceae fam. nov. and Saccharospirillaceae fam. nov.</title>
        <authorList>
            <person name="Kevbrin V."/>
            <person name="Boltyanskaya Y."/>
            <person name="Koziaeva V."/>
            <person name="Grouzdev D.S."/>
            <person name="Park M."/>
            <person name="Cho J."/>
        </authorList>
    </citation>
    <scope>NUCLEOTIDE SEQUENCE [LARGE SCALE GENOMIC DNA]</scope>
    <source>
        <strain evidence="14 15">G-116</strain>
    </source>
</reference>
<keyword evidence="8 10" id="KW-0460">Magnesium</keyword>
<keyword evidence="15" id="KW-1185">Reference proteome</keyword>
<evidence type="ECO:0000256" key="13">
    <source>
        <dbReference type="RuleBase" id="RU003785"/>
    </source>
</evidence>
<dbReference type="NCBIfam" id="TIGR00174">
    <property type="entry name" value="miaA"/>
    <property type="match status" value="1"/>
</dbReference>
<comment type="subunit">
    <text evidence="10">Monomer.</text>
</comment>
<evidence type="ECO:0000256" key="2">
    <source>
        <dbReference type="ARBA" id="ARBA00003213"/>
    </source>
</evidence>
<feature type="binding site" evidence="10">
    <location>
        <begin position="4"/>
        <end position="9"/>
    </location>
    <ligand>
        <name>substrate</name>
    </ligand>
</feature>
<dbReference type="GO" id="GO:0005524">
    <property type="term" value="F:ATP binding"/>
    <property type="evidence" value="ECO:0007669"/>
    <property type="project" value="UniProtKB-UniRule"/>
</dbReference>
<feature type="site" description="Interaction with substrate tRNA" evidence="10">
    <location>
        <position position="115"/>
    </location>
</feature>
<comment type="caution">
    <text evidence="10">Lacks conserved residue(s) required for the propagation of feature annotation.</text>
</comment>
<keyword evidence="7 10" id="KW-0067">ATP-binding</keyword>
<proteinExistence type="inferred from homology"/>
<comment type="cofactor">
    <cofactor evidence="1 10">
        <name>Mg(2+)</name>
        <dbReference type="ChEBI" id="CHEBI:18420"/>
    </cofactor>
</comment>
<dbReference type="OrthoDB" id="9776390at2"/>
<evidence type="ECO:0000256" key="4">
    <source>
        <dbReference type="ARBA" id="ARBA00022679"/>
    </source>
</evidence>
<gene>
    <name evidence="10 14" type="primary">miaA</name>
    <name evidence="14" type="ORF">E4656_07690</name>
</gene>
<dbReference type="SUPFAM" id="SSF52540">
    <property type="entry name" value="P-loop containing nucleoside triphosphate hydrolases"/>
    <property type="match status" value="1"/>
</dbReference>
<dbReference type="InterPro" id="IPR027417">
    <property type="entry name" value="P-loop_NTPase"/>
</dbReference>
<evidence type="ECO:0000256" key="9">
    <source>
        <dbReference type="ARBA" id="ARBA00049563"/>
    </source>
</evidence>
<evidence type="ECO:0000313" key="15">
    <source>
        <dbReference type="Proteomes" id="UP000297475"/>
    </source>
</evidence>
<feature type="region of interest" description="Interaction with substrate tRNA" evidence="10">
    <location>
        <begin position="151"/>
        <end position="155"/>
    </location>
</feature>
<keyword evidence="4 10" id="KW-0808">Transferase</keyword>
<dbReference type="PANTHER" id="PTHR11088">
    <property type="entry name" value="TRNA DIMETHYLALLYLTRANSFERASE"/>
    <property type="match status" value="1"/>
</dbReference>
<feature type="binding site" evidence="10">
    <location>
        <begin position="2"/>
        <end position="9"/>
    </location>
    <ligand>
        <name>ATP</name>
        <dbReference type="ChEBI" id="CHEBI:30616"/>
    </ligand>
</feature>
<name>A0A4Z0WI49_9GAMM</name>
<dbReference type="PANTHER" id="PTHR11088:SF60">
    <property type="entry name" value="TRNA DIMETHYLALLYLTRANSFERASE"/>
    <property type="match status" value="1"/>
</dbReference>
<dbReference type="Gene3D" id="3.40.50.300">
    <property type="entry name" value="P-loop containing nucleotide triphosphate hydrolases"/>
    <property type="match status" value="1"/>
</dbReference>
<dbReference type="EC" id="2.5.1.75" evidence="10"/>
<keyword evidence="6 10" id="KW-0547">Nucleotide-binding</keyword>